<evidence type="ECO:0000313" key="3">
    <source>
        <dbReference type="Proteomes" id="UP000266234"/>
    </source>
</evidence>
<dbReference type="Proteomes" id="UP000266234">
    <property type="component" value="Unassembled WGS sequence"/>
</dbReference>
<evidence type="ECO:0000256" key="1">
    <source>
        <dbReference type="SAM" id="SignalP"/>
    </source>
</evidence>
<proteinExistence type="predicted"/>
<reference evidence="2 3" key="1">
    <citation type="journal article" date="2018" name="PLoS Pathog.">
        <title>Evolution of structural diversity of trichothecenes, a family of toxins produced by plant pathogenic and entomopathogenic fungi.</title>
        <authorList>
            <person name="Proctor R.H."/>
            <person name="McCormick S.P."/>
            <person name="Kim H.S."/>
            <person name="Cardoza R.E."/>
            <person name="Stanley A.M."/>
            <person name="Lindo L."/>
            <person name="Kelly A."/>
            <person name="Brown D.W."/>
            <person name="Lee T."/>
            <person name="Vaughan M.M."/>
            <person name="Alexander N.J."/>
            <person name="Busman M."/>
            <person name="Gutierrez S."/>
        </authorList>
    </citation>
    <scope>NUCLEOTIDE SEQUENCE [LARGE SCALE GENOMIC DNA]</scope>
    <source>
        <strain evidence="2 3">NRRL 20695</strain>
    </source>
</reference>
<keyword evidence="3" id="KW-1185">Reference proteome</keyword>
<dbReference type="EMBL" id="PXOG01000321">
    <property type="protein sequence ID" value="RGP61094.1"/>
    <property type="molecule type" value="Genomic_DNA"/>
</dbReference>
<organism evidence="2 3">
    <name type="scientific">Fusarium longipes</name>
    <dbReference type="NCBI Taxonomy" id="694270"/>
    <lineage>
        <taxon>Eukaryota</taxon>
        <taxon>Fungi</taxon>
        <taxon>Dikarya</taxon>
        <taxon>Ascomycota</taxon>
        <taxon>Pezizomycotina</taxon>
        <taxon>Sordariomycetes</taxon>
        <taxon>Hypocreomycetidae</taxon>
        <taxon>Hypocreales</taxon>
        <taxon>Nectriaceae</taxon>
        <taxon>Fusarium</taxon>
    </lineage>
</organism>
<feature type="signal peptide" evidence="1">
    <location>
        <begin position="1"/>
        <end position="16"/>
    </location>
</feature>
<accession>A0A395RLX5</accession>
<evidence type="ECO:0008006" key="4">
    <source>
        <dbReference type="Google" id="ProtNLM"/>
    </source>
</evidence>
<dbReference type="OrthoDB" id="4845881at2759"/>
<sequence length="175" mass="18289">MRSALVIAVGATLATASSPVVKRDAKECASLAQEFVPKLTELPTPDDSLVSFLASKTELATFTNSCEFPHITGTMADEYSSYVDKLSSWYKDQVSDVAELINACSNVPEVKSQLDSLTANGALCSDLSWVKETGSASSSSDDKKDDKKDENAAGLNTVAAGIVAAVAGLAGVMML</sequence>
<keyword evidence="1" id="KW-0732">Signal</keyword>
<dbReference type="AlphaFoldDB" id="A0A395RLX5"/>
<feature type="chain" id="PRO_5017267341" description="Infection structure specific" evidence="1">
    <location>
        <begin position="17"/>
        <end position="175"/>
    </location>
</feature>
<comment type="caution">
    <text evidence="2">The sequence shown here is derived from an EMBL/GenBank/DDBJ whole genome shotgun (WGS) entry which is preliminary data.</text>
</comment>
<gene>
    <name evidence="2" type="ORF">FLONG3_10649</name>
</gene>
<name>A0A395RLX5_9HYPO</name>
<evidence type="ECO:0000313" key="2">
    <source>
        <dbReference type="EMBL" id="RGP61094.1"/>
    </source>
</evidence>
<protein>
    <recommendedName>
        <fullName evidence="4">Infection structure specific</fullName>
    </recommendedName>
</protein>